<dbReference type="InterPro" id="IPR029032">
    <property type="entry name" value="AhpD-like"/>
</dbReference>
<evidence type="ECO:0000313" key="1">
    <source>
        <dbReference type="EMBL" id="VGO23399.1"/>
    </source>
</evidence>
<evidence type="ECO:0000313" key="2">
    <source>
        <dbReference type="Proteomes" id="UP000346198"/>
    </source>
</evidence>
<sequence>MSEGKQTPPLKPLALMNFRKTDEELAKIIGNFWKLTWNKENPAIDQRTKYLLSLSNAVGAHRYRQATRELVKAYAAGTTVAELDELFSLFVWNQGAGHFASEIGPSQLFAAYQCVKTLEDEGLSREQVSGKLSENFGEKNRDVATGYAPENFKK</sequence>
<dbReference type="AlphaFoldDB" id="A0A6C2UTC6"/>
<keyword evidence="2" id="KW-1185">Reference proteome</keyword>
<dbReference type="SUPFAM" id="SSF69118">
    <property type="entry name" value="AhpD-like"/>
    <property type="match status" value="1"/>
</dbReference>
<protein>
    <recommendedName>
        <fullName evidence="3">Carboxymuconolactone decarboxylase-like domain-containing protein</fullName>
    </recommendedName>
</protein>
<evidence type="ECO:0008006" key="3">
    <source>
        <dbReference type="Google" id="ProtNLM"/>
    </source>
</evidence>
<organism evidence="1 2">
    <name type="scientific">Pontiella sulfatireligans</name>
    <dbReference type="NCBI Taxonomy" id="2750658"/>
    <lineage>
        <taxon>Bacteria</taxon>
        <taxon>Pseudomonadati</taxon>
        <taxon>Kiritimatiellota</taxon>
        <taxon>Kiritimatiellia</taxon>
        <taxon>Kiritimatiellales</taxon>
        <taxon>Pontiellaceae</taxon>
        <taxon>Pontiella</taxon>
    </lineage>
</organism>
<dbReference type="EMBL" id="CAAHFH010000003">
    <property type="protein sequence ID" value="VGO23399.1"/>
    <property type="molecule type" value="Genomic_DNA"/>
</dbReference>
<accession>A0A6C2UTC6</accession>
<dbReference type="Gene3D" id="1.20.1290.10">
    <property type="entry name" value="AhpD-like"/>
    <property type="match status" value="1"/>
</dbReference>
<name>A0A6C2UTC6_9BACT</name>
<dbReference type="Proteomes" id="UP000346198">
    <property type="component" value="Unassembled WGS sequence"/>
</dbReference>
<proteinExistence type="predicted"/>
<reference evidence="1 2" key="1">
    <citation type="submission" date="2019-04" db="EMBL/GenBank/DDBJ databases">
        <authorList>
            <person name="Van Vliet M D."/>
        </authorList>
    </citation>
    <scope>NUCLEOTIDE SEQUENCE [LARGE SCALE GENOMIC DNA]</scope>
    <source>
        <strain evidence="1 2">F21</strain>
    </source>
</reference>
<gene>
    <name evidence="1" type="ORF">SCARR_05506</name>
</gene>
<dbReference type="RefSeq" id="WP_136065692.1">
    <property type="nucleotide sequence ID" value="NZ_CAAHFH010000003.1"/>
</dbReference>